<dbReference type="Pfam" id="PF07698">
    <property type="entry name" value="7TM-7TMR_HD"/>
    <property type="match status" value="1"/>
</dbReference>
<dbReference type="OrthoDB" id="9806952at2"/>
<feature type="transmembrane region" description="Helical" evidence="1">
    <location>
        <begin position="349"/>
        <end position="377"/>
    </location>
</feature>
<dbReference type="Pfam" id="PF01966">
    <property type="entry name" value="HD"/>
    <property type="match status" value="1"/>
</dbReference>
<evidence type="ECO:0000256" key="1">
    <source>
        <dbReference type="SAM" id="Phobius"/>
    </source>
</evidence>
<organism evidence="3 4">
    <name type="scientific">Dysgonomonas mossii DSM 22836</name>
    <dbReference type="NCBI Taxonomy" id="742767"/>
    <lineage>
        <taxon>Bacteria</taxon>
        <taxon>Pseudomonadati</taxon>
        <taxon>Bacteroidota</taxon>
        <taxon>Bacteroidia</taxon>
        <taxon>Bacteroidales</taxon>
        <taxon>Dysgonomonadaceae</taxon>
        <taxon>Dysgonomonas</taxon>
    </lineage>
</organism>
<dbReference type="EMBL" id="ADLW01000001">
    <property type="protein sequence ID" value="EGK06442.1"/>
    <property type="molecule type" value="Genomic_DNA"/>
</dbReference>
<sequence>MAKIDYYISKIKIPTSVLFIAAIIIIVYFLPREGKYKYSYEDNRPWQYGLLTAPFKFHIHKSDAQIQEEKDSIMQTYQPYYLADATIEKKAISQVVQDARARSIPEDYITYINRKFTEIYKAGVISAEDYERIQELNKKQLILRSETANKIAATRHIASFYTPRQAYEKIIDDAPAHIDIGRLKTFNLNNYLIANIIYDERMSLGIKNDMLQQVSLYDGEVQYGEKIIDRGEIVDARLKNILDSYIKEAEGKVGTKSKPGWLIMGELVMITLFIMALMIYLRFYRIEEYRNKKNVIFMLLMVVIFPVITGIMGDSKMFTLMYVIPFAIPTILIRTFIDSRTAITTHTITILICAIMFPLAQMAQFITVQMLVGYMCIFSLRNLSERSQLVVCALLILVTYIVSFTGWILCTEGDIALIKENSRVYIYFCINFVFVTFAYLLVYVCERVFGFMSEVSMIELSNTNRPLLQQLSEVAPGTFQHSMQVSTLVVAAAHRIGANATLVRTGALYHDIGKMVNPIFFTENQVEGIDPHAGLTEKESARIIIDHVAEGVRIAKKNNLPQQIIDFIETHHGKGKAKYFYNSYVNNHPDEIVDEEDFTYPGPNPFTRETAILMMADTVEAASRSLKENTKEAITELVNRLIDSQLSDGLFKNAPITFKDIEQVKEVFCDKLVSMRHLRVAYPELKRDENKVTREIEQ</sequence>
<feature type="transmembrane region" description="Helical" evidence="1">
    <location>
        <begin position="389"/>
        <end position="409"/>
    </location>
</feature>
<dbReference type="STRING" id="742767.HMPREF9456_00316"/>
<gene>
    <name evidence="3" type="ORF">HMPREF9456_00316</name>
</gene>
<feature type="domain" description="HD/PDEase" evidence="2">
    <location>
        <begin position="474"/>
        <end position="631"/>
    </location>
</feature>
<dbReference type="PANTHER" id="PTHR36442:SF1">
    <property type="entry name" value="CYCLIC-DI-AMP PHOSPHODIESTERASE PGPH"/>
    <property type="match status" value="1"/>
</dbReference>
<evidence type="ECO:0000259" key="2">
    <source>
        <dbReference type="SMART" id="SM00471"/>
    </source>
</evidence>
<dbReference type="InterPro" id="IPR003607">
    <property type="entry name" value="HD/PDEase_dom"/>
</dbReference>
<name>F8WWU0_9BACT</name>
<dbReference type="InterPro" id="IPR011621">
    <property type="entry name" value="Metal-dep_PHydrolase_7TM_intra"/>
</dbReference>
<dbReference type="InterPro" id="IPR006675">
    <property type="entry name" value="HDIG_dom"/>
</dbReference>
<feature type="transmembrane region" description="Helical" evidence="1">
    <location>
        <begin position="320"/>
        <end position="337"/>
    </location>
</feature>
<dbReference type="AlphaFoldDB" id="F8WWU0"/>
<feature type="transmembrane region" description="Helical" evidence="1">
    <location>
        <begin position="13"/>
        <end position="30"/>
    </location>
</feature>
<dbReference type="eggNOG" id="COG1480">
    <property type="taxonomic scope" value="Bacteria"/>
</dbReference>
<keyword evidence="4" id="KW-1185">Reference proteome</keyword>
<proteinExistence type="predicted"/>
<feature type="transmembrane region" description="Helical" evidence="1">
    <location>
        <begin position="295"/>
        <end position="313"/>
    </location>
</feature>
<dbReference type="Gene3D" id="1.10.3210.10">
    <property type="entry name" value="Hypothetical protein af1432"/>
    <property type="match status" value="1"/>
</dbReference>
<evidence type="ECO:0000313" key="3">
    <source>
        <dbReference type="EMBL" id="EGK06442.1"/>
    </source>
</evidence>
<dbReference type="PANTHER" id="PTHR36442">
    <property type="entry name" value="CYCLIC-DI-AMP PHOSPHODIESTERASE PGPH"/>
    <property type="match status" value="1"/>
</dbReference>
<dbReference type="GeneID" id="78081002"/>
<feature type="transmembrane region" description="Helical" evidence="1">
    <location>
        <begin position="261"/>
        <end position="283"/>
    </location>
</feature>
<dbReference type="InterPro" id="IPR006674">
    <property type="entry name" value="HD_domain"/>
</dbReference>
<dbReference type="SUPFAM" id="SSF109604">
    <property type="entry name" value="HD-domain/PDEase-like"/>
    <property type="match status" value="1"/>
</dbReference>
<dbReference type="SMART" id="SM00471">
    <property type="entry name" value="HDc"/>
    <property type="match status" value="1"/>
</dbReference>
<accession>F8WWU0</accession>
<reference evidence="3 4" key="1">
    <citation type="submission" date="2011-04" db="EMBL/GenBank/DDBJ databases">
        <title>The Genome Sequence of Dysgonomonas mossii DSM 22836.</title>
        <authorList>
            <consortium name="The Broad Institute Genome Sequencing Platform"/>
            <person name="Earl A."/>
            <person name="Ward D."/>
            <person name="Feldgarden M."/>
            <person name="Gevers D."/>
            <person name="Pudlo N."/>
            <person name="Martens E."/>
            <person name="Allen-Vercoe E."/>
            <person name="Young S.K."/>
            <person name="Zeng Q."/>
            <person name="Gargeya S."/>
            <person name="Fitzgerald M."/>
            <person name="Haas B."/>
            <person name="Abouelleil A."/>
            <person name="Alvarado L."/>
            <person name="Arachchi H.M."/>
            <person name="Berlin A."/>
            <person name="Brown A."/>
            <person name="Chapman S.B."/>
            <person name="Chen Z."/>
            <person name="Dunbar C."/>
            <person name="Freedman E."/>
            <person name="Gearin G."/>
            <person name="Gellesch M."/>
            <person name="Goldberg J."/>
            <person name="Griggs A."/>
            <person name="Gujja S."/>
            <person name="Heiman D."/>
            <person name="Howarth C."/>
            <person name="Larson L."/>
            <person name="Lui A."/>
            <person name="MacDonald P.J.P."/>
            <person name="Mehta T."/>
            <person name="Montmayeur A."/>
            <person name="Murphy C."/>
            <person name="Neiman D."/>
            <person name="Pearson M."/>
            <person name="Priest M."/>
            <person name="Roberts A."/>
            <person name="Saif S."/>
            <person name="Shea T."/>
            <person name="Shenoy N."/>
            <person name="Sisk P."/>
            <person name="Stolte C."/>
            <person name="Sykes S."/>
            <person name="Yandava C."/>
            <person name="Wortman J."/>
            <person name="Nusbaum C."/>
            <person name="Birren B."/>
        </authorList>
    </citation>
    <scope>NUCLEOTIDE SEQUENCE [LARGE SCALE GENOMIC DNA]</scope>
    <source>
        <strain evidence="3 4">DSM 22836</strain>
    </source>
</reference>
<keyword evidence="1" id="KW-0812">Transmembrane</keyword>
<keyword evidence="1" id="KW-1133">Transmembrane helix</keyword>
<keyword evidence="1" id="KW-0472">Membrane</keyword>
<dbReference type="RefSeq" id="WP_006841689.1">
    <property type="nucleotide sequence ID" value="NZ_AQWJ01000001.1"/>
</dbReference>
<dbReference type="CDD" id="cd00077">
    <property type="entry name" value="HDc"/>
    <property type="match status" value="1"/>
</dbReference>
<dbReference type="HOGENOM" id="CLU_015767_1_1_10"/>
<evidence type="ECO:0000313" key="4">
    <source>
        <dbReference type="Proteomes" id="UP000006420"/>
    </source>
</evidence>
<feature type="transmembrane region" description="Helical" evidence="1">
    <location>
        <begin position="424"/>
        <end position="444"/>
    </location>
</feature>
<dbReference type="InterPro" id="IPR052722">
    <property type="entry name" value="PgpH_phosphodiesterase"/>
</dbReference>
<comment type="caution">
    <text evidence="3">The sequence shown here is derived from an EMBL/GenBank/DDBJ whole genome shotgun (WGS) entry which is preliminary data.</text>
</comment>
<dbReference type="Proteomes" id="UP000006420">
    <property type="component" value="Unassembled WGS sequence"/>
</dbReference>
<dbReference type="NCBIfam" id="TIGR00277">
    <property type="entry name" value="HDIG"/>
    <property type="match status" value="1"/>
</dbReference>
<protein>
    <recommendedName>
        <fullName evidence="2">HD/PDEase domain-containing protein</fullName>
    </recommendedName>
</protein>